<keyword evidence="1" id="KW-1133">Transmembrane helix</keyword>
<evidence type="ECO:0000256" key="1">
    <source>
        <dbReference type="SAM" id="Phobius"/>
    </source>
</evidence>
<dbReference type="Proteomes" id="UP000297871">
    <property type="component" value="Unassembled WGS sequence"/>
</dbReference>
<dbReference type="EMBL" id="RQFY01000011">
    <property type="protein sequence ID" value="TGL29753.1"/>
    <property type="molecule type" value="Genomic_DNA"/>
</dbReference>
<accession>A0A4R9J368</accession>
<dbReference type="AlphaFoldDB" id="A0A4R9J368"/>
<keyword evidence="3" id="KW-1185">Reference proteome</keyword>
<comment type="caution">
    <text evidence="2">The sequence shown here is derived from an EMBL/GenBank/DDBJ whole genome shotgun (WGS) entry which is preliminary data.</text>
</comment>
<dbReference type="RefSeq" id="WP_135616444.1">
    <property type="nucleotide sequence ID" value="NZ_RQFY01000011.1"/>
</dbReference>
<sequence length="347" mass="40118">MSNDSNIKKICFKIIAYLIQLFIILEFILRLPYFDSINFRLADKKLHCLKNVLDFAGDDSSIPWMRLCQNKAANLYHPDKDILYYMSTDSRGERSTGEYEIKAETPNEKEIWILGDSVAMGYLVPNSQTLPWILRASITKQNSNLLIRNLGIDALGSFGIEKRLEEVLENSPPPKTAYWIYHISDFTDSYREEELRTSFKKRTIVRISYILSKYSAIFNGLKILYEKYKPESAENLVIPSSGSVLGPDHPHKKALNSLFEFTKKKKIPLTLVFLPEPNEKYEPIVDSALVKEVRQIAIDSKIQVLDLQQPIYDFWKKGNHEIFLPKDGHPNSLLYHFIAQEIAKDIH</sequence>
<dbReference type="SUPFAM" id="SSF52266">
    <property type="entry name" value="SGNH hydrolase"/>
    <property type="match status" value="1"/>
</dbReference>
<organism evidence="2 3">
    <name type="scientific">Leptospira koniambonensis</name>
    <dbReference type="NCBI Taxonomy" id="2484950"/>
    <lineage>
        <taxon>Bacteria</taxon>
        <taxon>Pseudomonadati</taxon>
        <taxon>Spirochaetota</taxon>
        <taxon>Spirochaetia</taxon>
        <taxon>Leptospirales</taxon>
        <taxon>Leptospiraceae</taxon>
        <taxon>Leptospira</taxon>
    </lineage>
</organism>
<feature type="transmembrane region" description="Helical" evidence="1">
    <location>
        <begin position="12"/>
        <end position="33"/>
    </location>
</feature>
<proteinExistence type="predicted"/>
<protein>
    <submittedName>
        <fullName evidence="2">SGNH/GDSL hydrolase family protein</fullName>
    </submittedName>
</protein>
<evidence type="ECO:0000313" key="3">
    <source>
        <dbReference type="Proteomes" id="UP000297871"/>
    </source>
</evidence>
<dbReference type="InterPro" id="IPR036514">
    <property type="entry name" value="SGNH_hydro_sf"/>
</dbReference>
<keyword evidence="1" id="KW-0472">Membrane</keyword>
<dbReference type="OrthoDB" id="343100at2"/>
<keyword evidence="2" id="KW-0378">Hydrolase</keyword>
<dbReference type="Gene3D" id="3.40.50.1110">
    <property type="entry name" value="SGNH hydrolase"/>
    <property type="match status" value="1"/>
</dbReference>
<reference evidence="2" key="1">
    <citation type="journal article" date="2019" name="PLoS Negl. Trop. Dis.">
        <title>Revisiting the worldwide diversity of Leptospira species in the environment.</title>
        <authorList>
            <person name="Vincent A.T."/>
            <person name="Schiettekatte O."/>
            <person name="Bourhy P."/>
            <person name="Veyrier F.J."/>
            <person name="Picardeau M."/>
        </authorList>
    </citation>
    <scope>NUCLEOTIDE SEQUENCE [LARGE SCALE GENOMIC DNA]</scope>
    <source>
        <strain evidence="2">201800265</strain>
    </source>
</reference>
<evidence type="ECO:0000313" key="2">
    <source>
        <dbReference type="EMBL" id="TGL29753.1"/>
    </source>
</evidence>
<dbReference type="GO" id="GO:0016788">
    <property type="term" value="F:hydrolase activity, acting on ester bonds"/>
    <property type="evidence" value="ECO:0007669"/>
    <property type="project" value="UniProtKB-ARBA"/>
</dbReference>
<gene>
    <name evidence="2" type="ORF">EHQ52_17415</name>
</gene>
<dbReference type="NCBIfam" id="NF047474">
    <property type="entry name" value="GDSL_LA_2486"/>
    <property type="match status" value="1"/>
</dbReference>
<keyword evidence="1" id="KW-0812">Transmembrane</keyword>
<name>A0A4R9J368_9LEPT</name>